<dbReference type="GO" id="GO:0007076">
    <property type="term" value="P:mitotic chromosome condensation"/>
    <property type="evidence" value="ECO:0007669"/>
    <property type="project" value="TreeGrafter"/>
</dbReference>
<evidence type="ECO:0000256" key="5">
    <source>
        <dbReference type="SAM" id="Coils"/>
    </source>
</evidence>
<feature type="domain" description="RecF/RecN/SMC N-terminal" evidence="7">
    <location>
        <begin position="130"/>
        <end position="567"/>
    </location>
</feature>
<dbReference type="Proteomes" id="UP000242180">
    <property type="component" value="Unassembled WGS sequence"/>
</dbReference>
<dbReference type="STRING" id="13706.A0A1X2H5P0"/>
<dbReference type="GO" id="GO:0005524">
    <property type="term" value="F:ATP binding"/>
    <property type="evidence" value="ECO:0007669"/>
    <property type="project" value="UniProtKB-KW"/>
</dbReference>
<proteinExistence type="predicted"/>
<reference evidence="8 9" key="1">
    <citation type="submission" date="2016-07" db="EMBL/GenBank/DDBJ databases">
        <title>Pervasive Adenine N6-methylation of Active Genes in Fungi.</title>
        <authorList>
            <consortium name="DOE Joint Genome Institute"/>
            <person name="Mondo S.J."/>
            <person name="Dannebaum R.O."/>
            <person name="Kuo R.C."/>
            <person name="Labutti K."/>
            <person name="Haridas S."/>
            <person name="Kuo A."/>
            <person name="Salamov A."/>
            <person name="Ahrendt S.R."/>
            <person name="Lipzen A."/>
            <person name="Sullivan W."/>
            <person name="Andreopoulos W.B."/>
            <person name="Clum A."/>
            <person name="Lindquist E."/>
            <person name="Daum C."/>
            <person name="Ramamoorthy G.K."/>
            <person name="Gryganskyi A."/>
            <person name="Culley D."/>
            <person name="Magnuson J.K."/>
            <person name="James T.Y."/>
            <person name="O'Malley M.A."/>
            <person name="Stajich J.E."/>
            <person name="Spatafora J.W."/>
            <person name="Visel A."/>
            <person name="Grigoriev I.V."/>
        </authorList>
    </citation>
    <scope>NUCLEOTIDE SEQUENCE [LARGE SCALE GENOMIC DNA]</scope>
    <source>
        <strain evidence="8 9">NRRL 2496</strain>
    </source>
</reference>
<dbReference type="PANTHER" id="PTHR18937">
    <property type="entry name" value="STRUCTURAL MAINTENANCE OF CHROMOSOMES SMC FAMILY MEMBER"/>
    <property type="match status" value="1"/>
</dbReference>
<keyword evidence="3" id="KW-0067">ATP-binding</keyword>
<protein>
    <submittedName>
        <fullName evidence="8">RecF/RecN/SMC N terminal domain-domain-containing protein</fullName>
    </submittedName>
</protein>
<evidence type="ECO:0000256" key="2">
    <source>
        <dbReference type="ARBA" id="ARBA00022741"/>
    </source>
</evidence>
<evidence type="ECO:0000313" key="9">
    <source>
        <dbReference type="Proteomes" id="UP000242180"/>
    </source>
</evidence>
<feature type="region of interest" description="Disordered" evidence="6">
    <location>
        <begin position="630"/>
        <end position="669"/>
    </location>
</feature>
<evidence type="ECO:0000259" key="7">
    <source>
        <dbReference type="Pfam" id="PF02463"/>
    </source>
</evidence>
<dbReference type="FunFam" id="3.40.50.300:FF:000585">
    <property type="entry name" value="Structural maintenance of chromosomes 4"/>
    <property type="match status" value="1"/>
</dbReference>
<evidence type="ECO:0000256" key="6">
    <source>
        <dbReference type="SAM" id="MobiDB-lite"/>
    </source>
</evidence>
<feature type="compositionally biased region" description="Basic and acidic residues" evidence="6">
    <location>
        <begin position="18"/>
        <end position="28"/>
    </location>
</feature>
<sequence length="669" mass="76270">MSDVRKRHLSESPELADVQEKKRLREDNSQTTDAIQTDLDAISDEATTMTPITTAADTATTPQPSAQKDDQHTSQPSQAPHSPQPSSVPPRKVAFTPDTQSTPPQPQSQSQSQRGQPQDSPEPSKPRLVITKMVLNNFKSYAGRQVIGPFHKSFSAIVGPNGSGKSNVIDSLLFVFGYRANKMRQGKLSELIHNSAKHPNCDSCSVEIHFQEIIDGDTPAAFDRVPNSKLVISRFAYRNNSSKYYINDKTSSFTEVTTLLRKRGIDLDHKRFLILQGEVESIALMKPKAKDENDDGLLEYLEDIIGTSKYKEPIEGANERLEALNEERMEKLNRVRYVGREKDNLEDKKHEAETYLENENELARQKNELYQIFLYEANENIKTATKAIEELKLKLKEEQENHKGIENEINEMNKTHSDALDEYQVLSAKTDKIYKKHAKFEKEDVQIKERKTHLETKMEKAKTSMETDREARNKARDAIKTNGDDLTKRKKDIKELEKQLKSEEKKLEEINAELKGKTDGFRAEIEEHQKELAPWTAKINEKKRAIDVKVSEREILAEKISSGEKAVQNAEEQVKKVEDMRKLKRKEIKAVPKDLENLRKAIADLEMELGGVTEKETTLRSKVVTARQKADEARASMQQKQSQGKILDSLLRMRDSGRIKGPHGQPRRH</sequence>
<comment type="subcellular location">
    <subcellularLocation>
        <location evidence="1">Nucleus</location>
    </subcellularLocation>
</comment>
<feature type="compositionally biased region" description="Low complexity" evidence="6">
    <location>
        <begin position="96"/>
        <end position="121"/>
    </location>
</feature>
<keyword evidence="5" id="KW-0175">Coiled coil</keyword>
<gene>
    <name evidence="8" type="ORF">BCR43DRAFT_383443</name>
</gene>
<dbReference type="Gene3D" id="1.10.287.1490">
    <property type="match status" value="1"/>
</dbReference>
<dbReference type="OrthoDB" id="5575062at2759"/>
<dbReference type="SUPFAM" id="SSF90257">
    <property type="entry name" value="Myosin rod fragments"/>
    <property type="match status" value="1"/>
</dbReference>
<dbReference type="AlphaFoldDB" id="A0A1X2H5P0"/>
<name>A0A1X2H5P0_SYNRA</name>
<dbReference type="PANTHER" id="PTHR18937:SF172">
    <property type="entry name" value="STRUCTURAL MAINTENANCE OF CHROMOSOMES PROTEIN"/>
    <property type="match status" value="1"/>
</dbReference>
<dbReference type="EMBL" id="MCGN01000009">
    <property type="protein sequence ID" value="ORY93638.1"/>
    <property type="molecule type" value="Genomic_DNA"/>
</dbReference>
<accession>A0A1X2H5P0</accession>
<dbReference type="Pfam" id="PF02463">
    <property type="entry name" value="SMC_N"/>
    <property type="match status" value="1"/>
</dbReference>
<dbReference type="InParanoid" id="A0A1X2H5P0"/>
<feature type="coiled-coil region" evidence="5">
    <location>
        <begin position="314"/>
        <end position="422"/>
    </location>
</feature>
<feature type="compositionally biased region" description="Low complexity" evidence="6">
    <location>
        <begin position="46"/>
        <end position="66"/>
    </location>
</feature>
<comment type="caution">
    <text evidence="8">The sequence shown here is derived from an EMBL/GenBank/DDBJ whole genome shotgun (WGS) entry which is preliminary data.</text>
</comment>
<dbReference type="InterPro" id="IPR003395">
    <property type="entry name" value="RecF/RecN/SMC_N"/>
</dbReference>
<dbReference type="SUPFAM" id="SSF52540">
    <property type="entry name" value="P-loop containing nucleoside triphosphate hydrolases"/>
    <property type="match status" value="1"/>
</dbReference>
<feature type="region of interest" description="Disordered" evidence="6">
    <location>
        <begin position="1"/>
        <end position="126"/>
    </location>
</feature>
<evidence type="ECO:0000256" key="4">
    <source>
        <dbReference type="ARBA" id="ARBA00023242"/>
    </source>
</evidence>
<evidence type="ECO:0000313" key="8">
    <source>
        <dbReference type="EMBL" id="ORY93638.1"/>
    </source>
</evidence>
<dbReference type="Gene3D" id="3.40.50.300">
    <property type="entry name" value="P-loop containing nucleotide triphosphate hydrolases"/>
    <property type="match status" value="1"/>
</dbReference>
<keyword evidence="2" id="KW-0547">Nucleotide-binding</keyword>
<dbReference type="InterPro" id="IPR027417">
    <property type="entry name" value="P-loop_NTPase"/>
</dbReference>
<keyword evidence="4" id="KW-0539">Nucleus</keyword>
<evidence type="ECO:0000256" key="1">
    <source>
        <dbReference type="ARBA" id="ARBA00004123"/>
    </source>
</evidence>
<evidence type="ECO:0000256" key="3">
    <source>
        <dbReference type="ARBA" id="ARBA00022840"/>
    </source>
</evidence>
<dbReference type="GO" id="GO:0000796">
    <property type="term" value="C:condensin complex"/>
    <property type="evidence" value="ECO:0007669"/>
    <property type="project" value="TreeGrafter"/>
</dbReference>
<dbReference type="GO" id="GO:0005634">
    <property type="term" value="C:nucleus"/>
    <property type="evidence" value="ECO:0007669"/>
    <property type="project" value="UniProtKB-SubCell"/>
</dbReference>
<keyword evidence="9" id="KW-1185">Reference proteome</keyword>
<organism evidence="8 9">
    <name type="scientific">Syncephalastrum racemosum</name>
    <name type="common">Filamentous fungus</name>
    <dbReference type="NCBI Taxonomy" id="13706"/>
    <lineage>
        <taxon>Eukaryota</taxon>
        <taxon>Fungi</taxon>
        <taxon>Fungi incertae sedis</taxon>
        <taxon>Mucoromycota</taxon>
        <taxon>Mucoromycotina</taxon>
        <taxon>Mucoromycetes</taxon>
        <taxon>Mucorales</taxon>
        <taxon>Syncephalastraceae</taxon>
        <taxon>Syncephalastrum</taxon>
    </lineage>
</organism>